<keyword evidence="4 7" id="KW-1133">Transmembrane helix</keyword>
<comment type="similarity">
    <text evidence="6">Belongs to the YccS/YhfK family.</text>
</comment>
<feature type="transmembrane region" description="Helical" evidence="7">
    <location>
        <begin position="144"/>
        <end position="162"/>
    </location>
</feature>
<feature type="transmembrane region" description="Helical" evidence="7">
    <location>
        <begin position="16"/>
        <end position="36"/>
    </location>
</feature>
<organism evidence="10 11">
    <name type="scientific">Acinetobacter wuhouensis</name>
    <dbReference type="NCBI Taxonomy" id="1879050"/>
    <lineage>
        <taxon>Bacteria</taxon>
        <taxon>Pseudomonadati</taxon>
        <taxon>Pseudomonadota</taxon>
        <taxon>Gammaproteobacteria</taxon>
        <taxon>Moraxellales</taxon>
        <taxon>Moraxellaceae</taxon>
        <taxon>Acinetobacter</taxon>
    </lineage>
</organism>
<feature type="transmembrane region" description="Helical" evidence="7">
    <location>
        <begin position="451"/>
        <end position="483"/>
    </location>
</feature>
<evidence type="ECO:0000313" key="11">
    <source>
        <dbReference type="Proteomes" id="UP000279962"/>
    </source>
</evidence>
<evidence type="ECO:0000259" key="9">
    <source>
        <dbReference type="Pfam" id="PF13515"/>
    </source>
</evidence>
<sequence>MNSYYQIFQNIKSNSILIYCLQILIVLSGTTLGLYFLGYHQLIVPITLGAIATALTDFDDRLSIRLRNLAFVCILFFTVSSILDFLYPYKILFLIYLSLSSGLFILMGALGQRYATISFGTVLLSIYTMFGLGEYSEWYQQPTYFVMGALWYGFSSIIFYLLKPTQAVQDNLSNSFSHLSELLMCKAKLFDPDNTQNVEQLLYDLSLQNSIVVQSLNSTKASLLTRLKASRANKNTIYWLNLYFLAQDIHEQATSNYLHYEKIQQNFSRTDLIYRIQKNVRLQAINCLKLAEFILNRQSFQTNPDNALALENLHSSMYEWIQQNPHNLEVKNLLLVLKNLKNVQDQFINLSIEQNNYQQSYSLHRDNLNLLDDDIHGVQDLWLKIKQHLTPKSALFRHSVRIAFVFAVGYSISLLPFAKNGYWILLTSLFVCQISYFATKSRLKLRTLGTVLGVVLGIPILYFVPSIEGQLVLTIIFGVYFFYLRSKKYAMATLMATMMVLLIFNLKGAGYAIILPRIIDTLLGCLIAWFAVSFIWPDWNFRDISNNIRKSSKATLDYFDAVVEQYQHGRNNSVDYRKARRAAHNTQIELSSMISSLSTEPNPNQDLIHNAFRYLVYSHSQLSYISALGSHRDAIQDPHILALMLWCKQTLNDVLLNQNLLNEPEINEKLSEIQLLSDQENLSDELLLVLKQISLLLETLPELLKLKTNLLALEIK</sequence>
<dbReference type="AlphaFoldDB" id="A0A3G2T633"/>
<dbReference type="InterPro" id="IPR010020">
    <property type="entry name" value="Integral_membrane_YCCS_YHJK"/>
</dbReference>
<evidence type="ECO:0000256" key="5">
    <source>
        <dbReference type="ARBA" id="ARBA00023136"/>
    </source>
</evidence>
<feature type="transmembrane region" description="Helical" evidence="7">
    <location>
        <begin position="66"/>
        <end position="83"/>
    </location>
</feature>
<feature type="domain" description="Integral membrane protein YccS N-terminal" evidence="8">
    <location>
        <begin position="68"/>
        <end position="347"/>
    </location>
</feature>
<dbReference type="Pfam" id="PF12805">
    <property type="entry name" value="FUSC-like"/>
    <property type="match status" value="1"/>
</dbReference>
<evidence type="ECO:0000256" key="7">
    <source>
        <dbReference type="SAM" id="Phobius"/>
    </source>
</evidence>
<feature type="transmembrane region" description="Helical" evidence="7">
    <location>
        <begin position="489"/>
        <end position="506"/>
    </location>
</feature>
<feature type="transmembrane region" description="Helical" evidence="7">
    <location>
        <begin position="89"/>
        <end position="107"/>
    </location>
</feature>
<protein>
    <submittedName>
        <fullName evidence="10">TIGR01666 family membrane protein</fullName>
    </submittedName>
</protein>
<gene>
    <name evidence="10" type="primary">yccS</name>
    <name evidence="10" type="ORF">CDG68_19965</name>
</gene>
<keyword evidence="5 7" id="KW-0472">Membrane</keyword>
<evidence type="ECO:0000256" key="6">
    <source>
        <dbReference type="ARBA" id="ARBA00043993"/>
    </source>
</evidence>
<dbReference type="GO" id="GO:0005886">
    <property type="term" value="C:plasma membrane"/>
    <property type="evidence" value="ECO:0007669"/>
    <property type="project" value="UniProtKB-SubCell"/>
</dbReference>
<dbReference type="InterPro" id="IPR049453">
    <property type="entry name" value="Memb_transporter_dom"/>
</dbReference>
<evidence type="ECO:0000256" key="1">
    <source>
        <dbReference type="ARBA" id="ARBA00004651"/>
    </source>
</evidence>
<dbReference type="RefSeq" id="WP_087553144.1">
    <property type="nucleotide sequence ID" value="NZ_CP033133.1"/>
</dbReference>
<evidence type="ECO:0000313" key="10">
    <source>
        <dbReference type="EMBL" id="AYO55780.1"/>
    </source>
</evidence>
<feature type="domain" description="Integral membrane bound transporter" evidence="9">
    <location>
        <begin position="414"/>
        <end position="530"/>
    </location>
</feature>
<dbReference type="Proteomes" id="UP000279962">
    <property type="component" value="Chromosome"/>
</dbReference>
<dbReference type="EMBL" id="CP033133">
    <property type="protein sequence ID" value="AYO55780.1"/>
    <property type="molecule type" value="Genomic_DNA"/>
</dbReference>
<feature type="transmembrane region" description="Helical" evidence="7">
    <location>
        <begin position="114"/>
        <end position="132"/>
    </location>
</feature>
<evidence type="ECO:0000256" key="3">
    <source>
        <dbReference type="ARBA" id="ARBA00022692"/>
    </source>
</evidence>
<feature type="transmembrane region" description="Helical" evidence="7">
    <location>
        <begin position="421"/>
        <end position="439"/>
    </location>
</feature>
<evidence type="ECO:0000256" key="2">
    <source>
        <dbReference type="ARBA" id="ARBA00022475"/>
    </source>
</evidence>
<feature type="transmembrane region" description="Helical" evidence="7">
    <location>
        <begin position="518"/>
        <end position="536"/>
    </location>
</feature>
<feature type="transmembrane region" description="Helical" evidence="7">
    <location>
        <begin position="394"/>
        <end position="415"/>
    </location>
</feature>
<proteinExistence type="inferred from homology"/>
<keyword evidence="3 7" id="KW-0812">Transmembrane</keyword>
<dbReference type="NCBIfam" id="TIGR01667">
    <property type="entry name" value="YCCS_YHFK"/>
    <property type="match status" value="1"/>
</dbReference>
<reference evidence="10 11" key="1">
    <citation type="submission" date="2018-10" db="EMBL/GenBank/DDBJ databases">
        <title>The complete genome of Acinetobacter wuhouensis strain WCHAW010062.</title>
        <authorList>
            <person name="Hu Y."/>
            <person name="Long H."/>
            <person name="Feng Y."/>
            <person name="Zong Z."/>
        </authorList>
    </citation>
    <scope>NUCLEOTIDE SEQUENCE [LARGE SCALE GENOMIC DNA]</scope>
    <source>
        <strain evidence="10 11">WCHAW010062</strain>
    </source>
</reference>
<dbReference type="Pfam" id="PF13515">
    <property type="entry name" value="FUSC_2"/>
    <property type="match status" value="1"/>
</dbReference>
<name>A0A3G2T633_9GAMM</name>
<keyword evidence="2" id="KW-1003">Cell membrane</keyword>
<comment type="subcellular location">
    <subcellularLocation>
        <location evidence="1">Cell membrane</location>
        <topology evidence="1">Multi-pass membrane protein</topology>
    </subcellularLocation>
</comment>
<dbReference type="PANTHER" id="PTHR30509:SF8">
    <property type="entry name" value="INNER MEMBRANE PROTEIN YCCS"/>
    <property type="match status" value="1"/>
</dbReference>
<dbReference type="NCBIfam" id="TIGR01666">
    <property type="entry name" value="YCCS"/>
    <property type="match status" value="1"/>
</dbReference>
<evidence type="ECO:0000256" key="4">
    <source>
        <dbReference type="ARBA" id="ARBA00022989"/>
    </source>
</evidence>
<dbReference type="InterPro" id="IPR010019">
    <property type="entry name" value="Integral_membrane_YccS"/>
</dbReference>
<dbReference type="PANTHER" id="PTHR30509">
    <property type="entry name" value="P-HYDROXYBENZOIC ACID EFFLUX PUMP SUBUNIT-RELATED"/>
    <property type="match status" value="1"/>
</dbReference>
<evidence type="ECO:0000259" key="8">
    <source>
        <dbReference type="Pfam" id="PF12805"/>
    </source>
</evidence>
<accession>A0A3G2T633</accession>
<dbReference type="InterPro" id="IPR032692">
    <property type="entry name" value="YccS_N"/>
</dbReference>